<name>A0A6M3LN52_9ZZZZ</name>
<proteinExistence type="predicted"/>
<accession>A0A6M3LN52</accession>
<protein>
    <submittedName>
        <fullName evidence="1">Uncharacterized protein</fullName>
    </submittedName>
</protein>
<gene>
    <name evidence="1" type="ORF">MM415B07694_0005</name>
</gene>
<reference evidence="1" key="1">
    <citation type="submission" date="2020-03" db="EMBL/GenBank/DDBJ databases">
        <title>The deep terrestrial virosphere.</title>
        <authorList>
            <person name="Holmfeldt K."/>
            <person name="Nilsson E."/>
            <person name="Simone D."/>
            <person name="Lopez-Fernandez M."/>
            <person name="Wu X."/>
            <person name="de Brujin I."/>
            <person name="Lundin D."/>
            <person name="Andersson A."/>
            <person name="Bertilsson S."/>
            <person name="Dopson M."/>
        </authorList>
    </citation>
    <scope>NUCLEOTIDE SEQUENCE</scope>
    <source>
        <strain evidence="1">MM415B07694</strain>
    </source>
</reference>
<sequence length="69" mass="8195">MREGNETDYLVELVLLHRDMGMEIDDDECNSIIAKLRASDSPHLRLPRDQVEKFNRCLKEFNRIKYSIN</sequence>
<organism evidence="1">
    <name type="scientific">viral metagenome</name>
    <dbReference type="NCBI Taxonomy" id="1070528"/>
    <lineage>
        <taxon>unclassified sequences</taxon>
        <taxon>metagenomes</taxon>
        <taxon>organismal metagenomes</taxon>
    </lineage>
</organism>
<evidence type="ECO:0000313" key="1">
    <source>
        <dbReference type="EMBL" id="QJA96676.1"/>
    </source>
</evidence>
<dbReference type="AlphaFoldDB" id="A0A6M3LN52"/>
<dbReference type="EMBL" id="MT143423">
    <property type="protein sequence ID" value="QJA96676.1"/>
    <property type="molecule type" value="Genomic_DNA"/>
</dbReference>